<dbReference type="EMBL" id="BX284605">
    <property type="protein sequence ID" value="SMQ11478.1"/>
    <property type="molecule type" value="Genomic_DNA"/>
</dbReference>
<dbReference type="ExpressionAtlas" id="A0A1X7RBU1">
    <property type="expression patterns" value="baseline and differential"/>
</dbReference>
<name>A0A1X7RBU1_CAEEL</name>
<dbReference type="Proteomes" id="UP000001940">
    <property type="component" value="Chromosome V"/>
</dbReference>
<dbReference type="AlphaFoldDB" id="A0A1X7RBU1"/>
<accession>A0A1X7RBU1</accession>
<reference evidence="1 2" key="1">
    <citation type="journal article" date="1998" name="Science">
        <title>Genome sequence of the nematode C. elegans: a platform for investigating biology.</title>
        <authorList>
            <consortium name="The C. elegans sequencing consortium"/>
            <person name="Sulson J.E."/>
            <person name="Waterston R."/>
        </authorList>
    </citation>
    <scope>NUCLEOTIDE SEQUENCE [LARGE SCALE GENOMIC DNA]</scope>
    <source>
        <strain evidence="1 2">Bristol N2</strain>
    </source>
</reference>
<evidence type="ECO:0000313" key="1">
    <source>
        <dbReference type="EMBL" id="SMQ11478.1"/>
    </source>
</evidence>
<protein>
    <submittedName>
        <fullName evidence="1">Autophagy-related protein 101</fullName>
    </submittedName>
</protein>
<dbReference type="Bgee" id="WBGene00022015">
    <property type="expression patterns" value="Expressed in pharyngeal muscle cell (C elegans) and 4 other cell types or tissues"/>
</dbReference>
<proteinExistence type="predicted"/>
<dbReference type="AGR" id="WB:WBGene00022015"/>
<evidence type="ECO:0000313" key="3">
    <source>
        <dbReference type="WormBase" id="Y61A9LA.3d"/>
    </source>
</evidence>
<evidence type="ECO:0000313" key="2">
    <source>
        <dbReference type="Proteomes" id="UP000001940"/>
    </source>
</evidence>
<gene>
    <name evidence="1" type="ORF">CELE_Y61A9LA.3</name>
    <name evidence="1 3" type="ORF">Y61A9LA.3</name>
</gene>
<dbReference type="OrthoDB" id="5877922at2759"/>
<sequence length="134" mass="15686">MVALDTMDINKPPPPQAIYQAARIQFFQSLHTLIPPPIFGKMRKCVDSGNDMDWCMQVISSDDFREILQRVVASKINPIYSILWSTKPMDYDPTNQEFSYARSALFRQVEAEVRSFWTYEKIGVYLKMYFKTVE</sequence>
<organism evidence="1 2">
    <name type="scientific">Caenorhabditis elegans</name>
    <dbReference type="NCBI Taxonomy" id="6239"/>
    <lineage>
        <taxon>Eukaryota</taxon>
        <taxon>Metazoa</taxon>
        <taxon>Ecdysozoa</taxon>
        <taxon>Nematoda</taxon>
        <taxon>Chromadorea</taxon>
        <taxon>Rhabditida</taxon>
        <taxon>Rhabditina</taxon>
        <taxon>Rhabditomorpha</taxon>
        <taxon>Rhabditoidea</taxon>
        <taxon>Rhabditidae</taxon>
        <taxon>Peloderinae</taxon>
        <taxon>Caenorhabditis</taxon>
    </lineage>
</organism>
<dbReference type="WormBase" id="Y61A9LA.3d">
    <property type="protein sequence ID" value="CE51985"/>
    <property type="gene ID" value="WBGene00022015"/>
</dbReference>
<keyword evidence="2" id="KW-1185">Reference proteome</keyword>